<dbReference type="Gene3D" id="1.10.357.10">
    <property type="entry name" value="Tetracycline Repressor, domain 2"/>
    <property type="match status" value="1"/>
</dbReference>
<evidence type="ECO:0000256" key="1">
    <source>
        <dbReference type="ARBA" id="ARBA00023015"/>
    </source>
</evidence>
<proteinExistence type="predicted"/>
<dbReference type="InterPro" id="IPR009057">
    <property type="entry name" value="Homeodomain-like_sf"/>
</dbReference>
<evidence type="ECO:0000256" key="3">
    <source>
        <dbReference type="ARBA" id="ARBA00023163"/>
    </source>
</evidence>
<feature type="domain" description="HTH tetR-type" evidence="5">
    <location>
        <begin position="19"/>
        <end position="79"/>
    </location>
</feature>
<dbReference type="EMBL" id="JBHTHR010000612">
    <property type="protein sequence ID" value="MFD0802826.1"/>
    <property type="molecule type" value="Genomic_DNA"/>
</dbReference>
<keyword evidence="1" id="KW-0805">Transcription regulation</keyword>
<dbReference type="InterPro" id="IPR050109">
    <property type="entry name" value="HTH-type_TetR-like_transc_reg"/>
</dbReference>
<evidence type="ECO:0000256" key="2">
    <source>
        <dbReference type="ARBA" id="ARBA00023125"/>
    </source>
</evidence>
<dbReference type="PRINTS" id="PR00455">
    <property type="entry name" value="HTHTETR"/>
</dbReference>
<dbReference type="Proteomes" id="UP001596956">
    <property type="component" value="Unassembled WGS sequence"/>
</dbReference>
<dbReference type="PANTHER" id="PTHR30055">
    <property type="entry name" value="HTH-TYPE TRANSCRIPTIONAL REGULATOR RUTR"/>
    <property type="match status" value="1"/>
</dbReference>
<evidence type="ECO:0000256" key="4">
    <source>
        <dbReference type="PROSITE-ProRule" id="PRU00335"/>
    </source>
</evidence>
<keyword evidence="2 4" id="KW-0238">DNA-binding</keyword>
<evidence type="ECO:0000259" key="5">
    <source>
        <dbReference type="PROSITE" id="PS50977"/>
    </source>
</evidence>
<evidence type="ECO:0000313" key="7">
    <source>
        <dbReference type="Proteomes" id="UP001596956"/>
    </source>
</evidence>
<dbReference type="Pfam" id="PF00440">
    <property type="entry name" value="TetR_N"/>
    <property type="match status" value="1"/>
</dbReference>
<comment type="caution">
    <text evidence="6">The sequence shown here is derived from an EMBL/GenBank/DDBJ whole genome shotgun (WGS) entry which is preliminary data.</text>
</comment>
<evidence type="ECO:0000313" key="6">
    <source>
        <dbReference type="EMBL" id="MFD0802826.1"/>
    </source>
</evidence>
<organism evidence="6 7">
    <name type="scientific">Streptomonospora algeriensis</name>
    <dbReference type="NCBI Taxonomy" id="995084"/>
    <lineage>
        <taxon>Bacteria</taxon>
        <taxon>Bacillati</taxon>
        <taxon>Actinomycetota</taxon>
        <taxon>Actinomycetes</taxon>
        <taxon>Streptosporangiales</taxon>
        <taxon>Nocardiopsidaceae</taxon>
        <taxon>Streptomonospora</taxon>
    </lineage>
</organism>
<dbReference type="InterPro" id="IPR023772">
    <property type="entry name" value="DNA-bd_HTH_TetR-type_CS"/>
</dbReference>
<dbReference type="PROSITE" id="PS01081">
    <property type="entry name" value="HTH_TETR_1"/>
    <property type="match status" value="1"/>
</dbReference>
<feature type="DNA-binding region" description="H-T-H motif" evidence="4">
    <location>
        <begin position="42"/>
        <end position="61"/>
    </location>
</feature>
<keyword evidence="7" id="KW-1185">Reference proteome</keyword>
<sequence>MPQPDRTATDPQSTGAERDARAEHILDAAAELLVSRGYRRVTVEDVAKRADVGKGTVYLHFRTKELLFLTVLMRAQAAMLERLIRAFRADPEQVRPSALARTTYLMVAEDPIARAMLLGDSETLGSLITSGVRELGDFMQVRIAVMTEYFRTLHEHGLLQPGTPPDLQMHAYFRVVFGYIASEPATEAVRRDTGDHTETDAGMIAHIVRTSLEAPGDGPAPARAAAPAVVAQFERLLIRVHEEIAKQKRT</sequence>
<gene>
    <name evidence="6" type="ORF">ACFQZU_16070</name>
</gene>
<protein>
    <submittedName>
        <fullName evidence="6">TetR/AcrR family transcriptional regulator</fullName>
    </submittedName>
</protein>
<dbReference type="SUPFAM" id="SSF46689">
    <property type="entry name" value="Homeodomain-like"/>
    <property type="match status" value="1"/>
</dbReference>
<keyword evidence="3" id="KW-0804">Transcription</keyword>
<reference evidence="7" key="1">
    <citation type="journal article" date="2019" name="Int. J. Syst. Evol. Microbiol.">
        <title>The Global Catalogue of Microorganisms (GCM) 10K type strain sequencing project: providing services to taxonomists for standard genome sequencing and annotation.</title>
        <authorList>
            <consortium name="The Broad Institute Genomics Platform"/>
            <consortium name="The Broad Institute Genome Sequencing Center for Infectious Disease"/>
            <person name="Wu L."/>
            <person name="Ma J."/>
        </authorList>
    </citation>
    <scope>NUCLEOTIDE SEQUENCE [LARGE SCALE GENOMIC DNA]</scope>
    <source>
        <strain evidence="7">CCUG 63369</strain>
    </source>
</reference>
<accession>A0ABW3BHP3</accession>
<dbReference type="InterPro" id="IPR001647">
    <property type="entry name" value="HTH_TetR"/>
</dbReference>
<name>A0ABW3BHP3_9ACTN</name>
<dbReference type="PROSITE" id="PS50977">
    <property type="entry name" value="HTH_TETR_2"/>
    <property type="match status" value="1"/>
</dbReference>
<dbReference type="PANTHER" id="PTHR30055:SF234">
    <property type="entry name" value="HTH-TYPE TRANSCRIPTIONAL REGULATOR BETI"/>
    <property type="match status" value="1"/>
</dbReference>